<organism evidence="1">
    <name type="scientific">viral metagenome</name>
    <dbReference type="NCBI Taxonomy" id="1070528"/>
    <lineage>
        <taxon>unclassified sequences</taxon>
        <taxon>metagenomes</taxon>
        <taxon>organismal metagenomes</taxon>
    </lineage>
</organism>
<evidence type="ECO:0000313" key="1">
    <source>
        <dbReference type="EMBL" id="QHU26528.1"/>
    </source>
</evidence>
<reference evidence="1" key="1">
    <citation type="journal article" date="2020" name="Nature">
        <title>Giant virus diversity and host interactions through global metagenomics.</title>
        <authorList>
            <person name="Schulz F."/>
            <person name="Roux S."/>
            <person name="Paez-Espino D."/>
            <person name="Jungbluth S."/>
            <person name="Walsh D.A."/>
            <person name="Denef V.J."/>
            <person name="McMahon K.D."/>
            <person name="Konstantinidis K.T."/>
            <person name="Eloe-Fadrosh E.A."/>
            <person name="Kyrpides N.C."/>
            <person name="Woyke T."/>
        </authorList>
    </citation>
    <scope>NUCLEOTIDE SEQUENCE</scope>
    <source>
        <strain evidence="1">GVMAG-M-3300027759-42</strain>
    </source>
</reference>
<dbReference type="AlphaFoldDB" id="A0A6C0LA45"/>
<name>A0A6C0LA45_9ZZZZ</name>
<proteinExistence type="predicted"/>
<dbReference type="EMBL" id="MN740443">
    <property type="protein sequence ID" value="QHU26528.1"/>
    <property type="molecule type" value="Genomic_DNA"/>
</dbReference>
<protein>
    <submittedName>
        <fullName evidence="1">Uncharacterized protein</fullName>
    </submittedName>
</protein>
<accession>A0A6C0LA45</accession>
<sequence length="96" mass="11199">MDLFQLQTKTRYLFCQNYNGNIKWFRANFLGLVQFQQWTTLVCNNEEAEDHPLSKATVFHMDANNIIVSGETLVDIMNEHPCKLNDDVLGVINSFW</sequence>